<proteinExistence type="predicted"/>
<dbReference type="VEuPathDB" id="FungiDB:JI435_405130"/>
<dbReference type="EMBL" id="CP069026">
    <property type="protein sequence ID" value="QRC94092.1"/>
    <property type="molecule type" value="Genomic_DNA"/>
</dbReference>
<gene>
    <name evidence="1" type="ORF">JI435_405130</name>
</gene>
<organism evidence="1 2">
    <name type="scientific">Phaeosphaeria nodorum (strain SN15 / ATCC MYA-4574 / FGSC 10173)</name>
    <name type="common">Glume blotch fungus</name>
    <name type="synonym">Parastagonospora nodorum</name>
    <dbReference type="NCBI Taxonomy" id="321614"/>
    <lineage>
        <taxon>Eukaryota</taxon>
        <taxon>Fungi</taxon>
        <taxon>Dikarya</taxon>
        <taxon>Ascomycota</taxon>
        <taxon>Pezizomycotina</taxon>
        <taxon>Dothideomycetes</taxon>
        <taxon>Pleosporomycetidae</taxon>
        <taxon>Pleosporales</taxon>
        <taxon>Pleosporineae</taxon>
        <taxon>Phaeosphaeriaceae</taxon>
        <taxon>Parastagonospora</taxon>
    </lineage>
</organism>
<evidence type="ECO:0000313" key="2">
    <source>
        <dbReference type="Proteomes" id="UP000663193"/>
    </source>
</evidence>
<dbReference type="Proteomes" id="UP000663193">
    <property type="component" value="Chromosome 4"/>
</dbReference>
<evidence type="ECO:0000313" key="1">
    <source>
        <dbReference type="EMBL" id="QRC94092.1"/>
    </source>
</evidence>
<protein>
    <submittedName>
        <fullName evidence="1">Uncharacterized protein</fullName>
    </submittedName>
</protein>
<accession>A0A7U2HZS2</accession>
<reference evidence="2" key="1">
    <citation type="journal article" date="2021" name="BMC Genomics">
        <title>Chromosome-level genome assembly and manually-curated proteome of model necrotroph Parastagonospora nodorum Sn15 reveals a genome-wide trove of candidate effector homologs, and redundancy of virulence-related functions within an accessory chromosome.</title>
        <authorList>
            <person name="Bertazzoni S."/>
            <person name="Jones D.A.B."/>
            <person name="Phan H.T."/>
            <person name="Tan K.-C."/>
            <person name="Hane J.K."/>
        </authorList>
    </citation>
    <scope>NUCLEOTIDE SEQUENCE [LARGE SCALE GENOMIC DNA]</scope>
    <source>
        <strain evidence="2">SN15 / ATCC MYA-4574 / FGSC 10173)</strain>
    </source>
</reference>
<keyword evidence="2" id="KW-1185">Reference proteome</keyword>
<dbReference type="AlphaFoldDB" id="A0A7U2HZS2"/>
<name>A0A7U2HZS2_PHANO</name>
<sequence length="53" mass="5921">MSIRWRNIPTVGSLEEQGSVTQQGRTDVVRSILVRSRGNLHTLHRALSLSGHL</sequence>